<dbReference type="Gramene" id="Psat02G0494600-T1">
    <property type="protein sequence ID" value="KAI5439359.1"/>
    <property type="gene ID" value="KIW84_024946"/>
</dbReference>
<dbReference type="AlphaFoldDB" id="A0A9D5BD70"/>
<dbReference type="Proteomes" id="UP001058974">
    <property type="component" value="Chromosome 2"/>
</dbReference>
<organism evidence="2 3">
    <name type="scientific">Pisum sativum</name>
    <name type="common">Garden pea</name>
    <name type="synonym">Lathyrus oleraceus</name>
    <dbReference type="NCBI Taxonomy" id="3888"/>
    <lineage>
        <taxon>Eukaryota</taxon>
        <taxon>Viridiplantae</taxon>
        <taxon>Streptophyta</taxon>
        <taxon>Embryophyta</taxon>
        <taxon>Tracheophyta</taxon>
        <taxon>Spermatophyta</taxon>
        <taxon>Magnoliopsida</taxon>
        <taxon>eudicotyledons</taxon>
        <taxon>Gunneridae</taxon>
        <taxon>Pentapetalae</taxon>
        <taxon>rosids</taxon>
        <taxon>fabids</taxon>
        <taxon>Fabales</taxon>
        <taxon>Fabaceae</taxon>
        <taxon>Papilionoideae</taxon>
        <taxon>50 kb inversion clade</taxon>
        <taxon>NPAAA clade</taxon>
        <taxon>Hologalegina</taxon>
        <taxon>IRL clade</taxon>
        <taxon>Fabeae</taxon>
        <taxon>Lathyrus</taxon>
    </lineage>
</organism>
<comment type="caution">
    <text evidence="2">The sequence shown here is derived from an EMBL/GenBank/DDBJ whole genome shotgun (WGS) entry which is preliminary data.</text>
</comment>
<dbReference type="GO" id="GO:0009793">
    <property type="term" value="P:embryo development ending in seed dormancy"/>
    <property type="evidence" value="ECO:0007669"/>
    <property type="project" value="EnsemblPlants"/>
</dbReference>
<evidence type="ECO:0000313" key="2">
    <source>
        <dbReference type="EMBL" id="KAI5439359.1"/>
    </source>
</evidence>
<reference evidence="2 3" key="1">
    <citation type="journal article" date="2022" name="Nat. Genet.">
        <title>Improved pea reference genome and pan-genome highlight genomic features and evolutionary characteristics.</title>
        <authorList>
            <person name="Yang T."/>
            <person name="Liu R."/>
            <person name="Luo Y."/>
            <person name="Hu S."/>
            <person name="Wang D."/>
            <person name="Wang C."/>
            <person name="Pandey M.K."/>
            <person name="Ge S."/>
            <person name="Xu Q."/>
            <person name="Li N."/>
            <person name="Li G."/>
            <person name="Huang Y."/>
            <person name="Saxena R.K."/>
            <person name="Ji Y."/>
            <person name="Li M."/>
            <person name="Yan X."/>
            <person name="He Y."/>
            <person name="Liu Y."/>
            <person name="Wang X."/>
            <person name="Xiang C."/>
            <person name="Varshney R.K."/>
            <person name="Ding H."/>
            <person name="Gao S."/>
            <person name="Zong X."/>
        </authorList>
    </citation>
    <scope>NUCLEOTIDE SEQUENCE [LARGE SCALE GENOMIC DNA]</scope>
    <source>
        <strain evidence="2 3">cv. Zhongwan 6</strain>
    </source>
</reference>
<dbReference type="EMBL" id="JAMSHJ010000002">
    <property type="protein sequence ID" value="KAI5439359.1"/>
    <property type="molecule type" value="Genomic_DNA"/>
</dbReference>
<keyword evidence="3" id="KW-1185">Reference proteome</keyword>
<dbReference type="PANTHER" id="PTHR34686">
    <property type="entry name" value="MATERNAL EFFECT EMBRYO ARREST PROTEIN"/>
    <property type="match status" value="1"/>
</dbReference>
<evidence type="ECO:0000313" key="3">
    <source>
        <dbReference type="Proteomes" id="UP001058974"/>
    </source>
</evidence>
<dbReference type="PANTHER" id="PTHR34686:SF1">
    <property type="entry name" value="MATERNAL EFFECT EMBRYO ARREST 59"/>
    <property type="match status" value="1"/>
</dbReference>
<sequence length="252" mass="28547">MIVFYRNTYSLPIISYVYEIHGFSKPTVLLNFPTPLICQHCFSITFSSVPLYKFHYYTSITTLALSVETKTTNIMVGQLTATKPSRSDEVLDFNEQIRITNQIKAQFDALTPKRPIKPNRSEPETQNTVNSSTLSSHNIPELEKLQSLQSNSQVFPSSHGAVDGQDEFVETQYYKELLSIDKQHHATGSGFIKVVREGSGSGYEIQLPINHDGETQIRGYKSNPATNDWVPSLDQHHRQDFMSLKPNRSEST</sequence>
<accession>A0A9D5BD70</accession>
<name>A0A9D5BD70_PEA</name>
<gene>
    <name evidence="2" type="ORF">KIW84_024946</name>
</gene>
<evidence type="ECO:0000256" key="1">
    <source>
        <dbReference type="SAM" id="MobiDB-lite"/>
    </source>
</evidence>
<feature type="region of interest" description="Disordered" evidence="1">
    <location>
        <begin position="110"/>
        <end position="136"/>
    </location>
</feature>
<protein>
    <submittedName>
        <fullName evidence="2">Uncharacterized protein</fullName>
    </submittedName>
</protein>
<feature type="compositionally biased region" description="Polar residues" evidence="1">
    <location>
        <begin position="124"/>
        <end position="136"/>
    </location>
</feature>
<proteinExistence type="predicted"/>